<dbReference type="Proteomes" id="UP000045840">
    <property type="component" value="Unassembled WGS sequence"/>
</dbReference>
<dbReference type="AlphaFoldDB" id="A0A0T9QWZ6"/>
<dbReference type="EMBL" id="CWJL01000006">
    <property type="protein sequence ID" value="CRY66210.1"/>
    <property type="molecule type" value="Genomic_DNA"/>
</dbReference>
<dbReference type="Proteomes" id="UP000044625">
    <property type="component" value="Unassembled WGS sequence"/>
</dbReference>
<organism evidence="1 4">
    <name type="scientific">Yersinia pekkanenii</name>
    <dbReference type="NCBI Taxonomy" id="1288385"/>
    <lineage>
        <taxon>Bacteria</taxon>
        <taxon>Pseudomonadati</taxon>
        <taxon>Pseudomonadota</taxon>
        <taxon>Gammaproteobacteria</taxon>
        <taxon>Enterobacterales</taxon>
        <taxon>Yersiniaceae</taxon>
        <taxon>Yersinia</taxon>
    </lineage>
</organism>
<sequence>MGFITVEFYAENLTLRAGGVSNTCAVVRLITTPLITQ</sequence>
<name>A0A0T9QWZ6_9GAMM</name>
<keyword evidence="3" id="KW-1185">Reference proteome</keyword>
<reference evidence="4" key="1">
    <citation type="submission" date="2015-03" db="EMBL/GenBank/DDBJ databases">
        <authorList>
            <consortium name="Pathogen Informatics"/>
        </authorList>
    </citation>
    <scope>NUCLEOTIDE SEQUENCE [LARGE SCALE GENOMIC DNA]</scope>
    <source>
        <strain evidence="4">A125KOH2</strain>
    </source>
</reference>
<protein>
    <submittedName>
        <fullName evidence="1">Uncharacterized protein</fullName>
    </submittedName>
</protein>
<proteinExistence type="predicted"/>
<accession>A0A0T9QWZ6</accession>
<evidence type="ECO:0000313" key="4">
    <source>
        <dbReference type="Proteomes" id="UP000045840"/>
    </source>
</evidence>
<reference evidence="2 3" key="3">
    <citation type="submission" date="2015-03" db="EMBL/GenBank/DDBJ databases">
        <authorList>
            <consortium name="Pathogen Informatics"/>
            <person name="Murphy D."/>
        </authorList>
    </citation>
    <scope>NUCLEOTIDE SEQUENCE [LARGE SCALE GENOMIC DNA]</scope>
    <source>
        <strain evidence="2">Type strain: CIP110230</strain>
        <strain evidence="3">type strain: CIP110230</strain>
    </source>
</reference>
<reference evidence="1" key="2">
    <citation type="submission" date="2015-03" db="EMBL/GenBank/DDBJ databases">
        <authorList>
            <person name="Murphy D."/>
        </authorList>
    </citation>
    <scope>NUCLEOTIDE SEQUENCE [LARGE SCALE GENOMIC DNA]</scope>
    <source>
        <strain evidence="1">A125KOH2</strain>
    </source>
</reference>
<gene>
    <name evidence="1" type="ORF">ERS008529_03722</name>
    <name evidence="2" type="ORF">ERS137968_01721</name>
</gene>
<evidence type="ECO:0000313" key="1">
    <source>
        <dbReference type="EMBL" id="CNI33356.1"/>
    </source>
</evidence>
<dbReference type="EMBL" id="CQAZ01000041">
    <property type="protein sequence ID" value="CNI33356.1"/>
    <property type="molecule type" value="Genomic_DNA"/>
</dbReference>
<evidence type="ECO:0000313" key="2">
    <source>
        <dbReference type="EMBL" id="CRY66210.1"/>
    </source>
</evidence>
<evidence type="ECO:0000313" key="3">
    <source>
        <dbReference type="Proteomes" id="UP000044625"/>
    </source>
</evidence>